<evidence type="ECO:0000259" key="5">
    <source>
        <dbReference type="Pfam" id="PF05592"/>
    </source>
</evidence>
<evidence type="ECO:0000256" key="3">
    <source>
        <dbReference type="ARBA" id="ARBA00022801"/>
    </source>
</evidence>
<dbReference type="SUPFAM" id="SSF48208">
    <property type="entry name" value="Six-hairpin glycosidases"/>
    <property type="match status" value="1"/>
</dbReference>
<dbReference type="Pfam" id="PF17390">
    <property type="entry name" value="Bac_rhamnosid_C"/>
    <property type="match status" value="1"/>
</dbReference>
<organism evidence="9 10">
    <name type="scientific">Streptomyces atroolivaceus</name>
    <dbReference type="NCBI Taxonomy" id="66869"/>
    <lineage>
        <taxon>Bacteria</taxon>
        <taxon>Bacillati</taxon>
        <taxon>Actinomycetota</taxon>
        <taxon>Actinomycetes</taxon>
        <taxon>Kitasatosporales</taxon>
        <taxon>Streptomycetaceae</taxon>
        <taxon>Streptomyces</taxon>
    </lineage>
</organism>
<reference evidence="10" key="1">
    <citation type="journal article" date="2019" name="Int. J. Syst. Evol. Microbiol.">
        <title>The Global Catalogue of Microorganisms (GCM) 10K type strain sequencing project: providing services to taxonomists for standard genome sequencing and annotation.</title>
        <authorList>
            <consortium name="The Broad Institute Genomics Platform"/>
            <consortium name="The Broad Institute Genome Sequencing Center for Infectious Disease"/>
            <person name="Wu L."/>
            <person name="Ma J."/>
        </authorList>
    </citation>
    <scope>NUCLEOTIDE SEQUENCE [LARGE SCALE GENOMIC DNA]</scope>
    <source>
        <strain evidence="10">ICMP 257</strain>
    </source>
</reference>
<accession>A0ABV9VJH0</accession>
<sequence>MNEAGWSSWSDTAHAHAPLWHEHDWTGRWISPVETDEMAKQPDRGAYELRTAFVLDDVPAGARLYATALGLYEATVNGSRVGDVELAPGFSSYGETLYAQAYDVRALLRPGHNTISFTLSDGWFRGRNGGPQLRDVWGNQVAVRGQLDVTGGAGSATTVIATDHRWDARRSPVTRADLMRGQSTDLRALPLDDVGLSAGTVHAPTPRWSPSPPVRCVDQHRPHGITEIRPGVSIVDAGQNISGRLRLETLGQPGDTTTLEYAEHLGPDGDLETEHLNMPVPGGSQMVYTQIDQVTAGTGPAVFEPRHTVHGFRYVRVSHLGRSLEPQDVTVDVVHSDLERRGWFACDVEDLVRLHDAAEWSFRGNIVDVPTDCPTRERSGWTGDYAIFAPVATMLYDIEGFTLKWLQAVRDDQASDGVPAMFSPDSTRMKQNPGDIARFAGGSAAWGDALVDVPWAIYTAYGNTRVLRDSWDSMTSWAGYALCCAREIRHPDRIRRSATPAGHERFIWDGPFHFGEWAEPKKPGHDAFAEAAVEDPMTALSADQGEVATAYLYRSLTRLSAIGQVIGRAEEAREYARTARQVLEAWRTEFLRPGGRTAADTQAAYVRAIAFGLLPSSSVPAASDRLAELIHDNDDRLATGFLSSGLLLPVLADTGHTDLAFRLLLRDGIPSWMEMLRRGATTVWEEWEGVDDEGHAHASLNHYSKGAVVQFLHAYLVGLRQDPASAGWERFVVAPTIGGGVSSARFRHTTPRGDIHIAWKLTGSRFQLDLEVPPTSSATVILPDGRRGTRGPGRHRLTCESPRGQASP</sequence>
<dbReference type="InterPro" id="IPR012341">
    <property type="entry name" value="6hp_glycosidase-like_sf"/>
</dbReference>
<evidence type="ECO:0000256" key="4">
    <source>
        <dbReference type="SAM" id="MobiDB-lite"/>
    </source>
</evidence>
<dbReference type="InterPro" id="IPR013737">
    <property type="entry name" value="Bac_rhamnosid_N"/>
</dbReference>
<dbReference type="RefSeq" id="WP_157841722.1">
    <property type="nucleotide sequence ID" value="NZ_JBHSJE010000014.1"/>
</dbReference>
<dbReference type="EC" id="3.2.1.40" evidence="2"/>
<dbReference type="InterPro" id="IPR035398">
    <property type="entry name" value="Bac_rhamnosid_C"/>
</dbReference>
<dbReference type="InterPro" id="IPR016007">
    <property type="entry name" value="Alpha_rhamnosid"/>
</dbReference>
<feature type="domain" description="Alpha-L-rhamnosidase concanavalin-like" evidence="5">
    <location>
        <begin position="227"/>
        <end position="335"/>
    </location>
</feature>
<dbReference type="GO" id="GO:0016787">
    <property type="term" value="F:hydrolase activity"/>
    <property type="evidence" value="ECO:0007669"/>
    <property type="project" value="UniProtKB-KW"/>
</dbReference>
<dbReference type="Pfam" id="PF08531">
    <property type="entry name" value="Bac_rhamnosid_N"/>
    <property type="match status" value="1"/>
</dbReference>
<dbReference type="Pfam" id="PF05592">
    <property type="entry name" value="Bac_rhamnosid"/>
    <property type="match status" value="1"/>
</dbReference>
<dbReference type="GeneID" id="31235598"/>
<keyword evidence="10" id="KW-1185">Reference proteome</keyword>
<dbReference type="Gene3D" id="2.60.420.10">
    <property type="entry name" value="Maltose phosphorylase, domain 3"/>
    <property type="match status" value="1"/>
</dbReference>
<evidence type="ECO:0000259" key="8">
    <source>
        <dbReference type="Pfam" id="PF17390"/>
    </source>
</evidence>
<feature type="domain" description="Alpha-L-rhamnosidase C-terminal" evidence="8">
    <location>
        <begin position="718"/>
        <end position="790"/>
    </location>
</feature>
<dbReference type="Gene3D" id="2.60.120.260">
    <property type="entry name" value="Galactose-binding domain-like"/>
    <property type="match status" value="2"/>
</dbReference>
<dbReference type="Gene3D" id="1.50.10.10">
    <property type="match status" value="1"/>
</dbReference>
<protein>
    <recommendedName>
        <fullName evidence="2">alpha-L-rhamnosidase</fullName>
        <ecNumber evidence="2">3.2.1.40</ecNumber>
    </recommendedName>
</protein>
<feature type="region of interest" description="Disordered" evidence="4">
    <location>
        <begin position="783"/>
        <end position="808"/>
    </location>
</feature>
<comment type="catalytic activity">
    <reaction evidence="1">
        <text>Hydrolysis of terminal non-reducing alpha-L-rhamnose residues in alpha-L-rhamnosides.</text>
        <dbReference type="EC" id="3.2.1.40"/>
    </reaction>
</comment>
<dbReference type="PANTHER" id="PTHR33307">
    <property type="entry name" value="ALPHA-RHAMNOSIDASE (EUROFUNG)"/>
    <property type="match status" value="1"/>
</dbReference>
<comment type="caution">
    <text evidence="9">The sequence shown here is derived from an EMBL/GenBank/DDBJ whole genome shotgun (WGS) entry which is preliminary data.</text>
</comment>
<evidence type="ECO:0000259" key="6">
    <source>
        <dbReference type="Pfam" id="PF08531"/>
    </source>
</evidence>
<dbReference type="EMBL" id="JBHSJE010000014">
    <property type="protein sequence ID" value="MFC4983229.1"/>
    <property type="molecule type" value="Genomic_DNA"/>
</dbReference>
<feature type="domain" description="Bacterial alpha-L-rhamnosidase N-terminal" evidence="6">
    <location>
        <begin position="60"/>
        <end position="188"/>
    </location>
</feature>
<evidence type="ECO:0000256" key="1">
    <source>
        <dbReference type="ARBA" id="ARBA00001445"/>
    </source>
</evidence>
<dbReference type="InterPro" id="IPR035396">
    <property type="entry name" value="Bac_rhamnosid6H"/>
</dbReference>
<feature type="domain" description="Alpha-L-rhamnosidase six-hairpin glycosidase" evidence="7">
    <location>
        <begin position="340"/>
        <end position="715"/>
    </location>
</feature>
<keyword evidence="3 9" id="KW-0378">Hydrolase</keyword>
<gene>
    <name evidence="9" type="ORF">ACFPL4_33675</name>
</gene>
<name>A0ABV9VJH0_STRAZ</name>
<dbReference type="PANTHER" id="PTHR33307:SF6">
    <property type="entry name" value="ALPHA-RHAMNOSIDASE (EUROFUNG)-RELATED"/>
    <property type="match status" value="1"/>
</dbReference>
<dbReference type="Proteomes" id="UP001595908">
    <property type="component" value="Unassembled WGS sequence"/>
</dbReference>
<proteinExistence type="predicted"/>
<evidence type="ECO:0000259" key="7">
    <source>
        <dbReference type="Pfam" id="PF17389"/>
    </source>
</evidence>
<dbReference type="Pfam" id="PF17389">
    <property type="entry name" value="Bac_rhamnosid6H"/>
    <property type="match status" value="1"/>
</dbReference>
<evidence type="ECO:0000313" key="10">
    <source>
        <dbReference type="Proteomes" id="UP001595908"/>
    </source>
</evidence>
<dbReference type="InterPro" id="IPR008928">
    <property type="entry name" value="6-hairpin_glycosidase_sf"/>
</dbReference>
<dbReference type="InterPro" id="IPR008902">
    <property type="entry name" value="Rhamnosid_concanavalin"/>
</dbReference>
<evidence type="ECO:0000313" key="9">
    <source>
        <dbReference type="EMBL" id="MFC4983229.1"/>
    </source>
</evidence>
<evidence type="ECO:0000256" key="2">
    <source>
        <dbReference type="ARBA" id="ARBA00012652"/>
    </source>
</evidence>